<dbReference type="Proteomes" id="UP001243856">
    <property type="component" value="Unassembled WGS sequence"/>
</dbReference>
<evidence type="ECO:0000313" key="3">
    <source>
        <dbReference type="Proteomes" id="UP001243856"/>
    </source>
</evidence>
<proteinExistence type="predicted"/>
<feature type="region of interest" description="Disordered" evidence="1">
    <location>
        <begin position="100"/>
        <end position="137"/>
    </location>
</feature>
<protein>
    <submittedName>
        <fullName evidence="2">Type I-E CRISPR-associated protein Cse1/CasA</fullName>
    </submittedName>
</protein>
<evidence type="ECO:0000313" key="2">
    <source>
        <dbReference type="EMBL" id="MDK4301146.1"/>
    </source>
</evidence>
<reference evidence="2 3" key="1">
    <citation type="submission" date="2023-05" db="EMBL/GenBank/DDBJ databases">
        <title>Metabolic capabilities are highly conserved among human nasal-associated Corynebacterium species in pangenomic analyses.</title>
        <authorList>
            <person name="Tran T.H."/>
            <person name="Roberts A.Q."/>
            <person name="Escapa I.F."/>
            <person name="Gao W."/>
            <person name="Conlan S."/>
            <person name="Kong H."/>
            <person name="Segre J.A."/>
            <person name="Kelly M.S."/>
            <person name="Lemon K.P."/>
        </authorList>
    </citation>
    <scope>NUCLEOTIDE SEQUENCE [LARGE SCALE GENOMIC DNA]</scope>
    <source>
        <strain evidence="2 3">KPL2811</strain>
    </source>
</reference>
<organism evidence="2 3">
    <name type="scientific">Corynebacterium propinquum</name>
    <dbReference type="NCBI Taxonomy" id="43769"/>
    <lineage>
        <taxon>Bacteria</taxon>
        <taxon>Bacillati</taxon>
        <taxon>Actinomycetota</taxon>
        <taxon>Actinomycetes</taxon>
        <taxon>Mycobacteriales</taxon>
        <taxon>Corynebacteriaceae</taxon>
        <taxon>Corynebacterium</taxon>
    </lineage>
</organism>
<comment type="caution">
    <text evidence="2">The sequence shown here is derived from an EMBL/GenBank/DDBJ whole genome shotgun (WGS) entry which is preliminary data.</text>
</comment>
<dbReference type="EMBL" id="JASNVK010000012">
    <property type="protein sequence ID" value="MDK4301146.1"/>
    <property type="molecule type" value="Genomic_DNA"/>
</dbReference>
<dbReference type="Pfam" id="PF09481">
    <property type="entry name" value="CRISPR_Cse1"/>
    <property type="match status" value="1"/>
</dbReference>
<dbReference type="InterPro" id="IPR013381">
    <property type="entry name" value="CRISPR-assoc_prot_Cse1"/>
</dbReference>
<gene>
    <name evidence="2" type="ORF">QPX45_07830</name>
</gene>
<evidence type="ECO:0000256" key="1">
    <source>
        <dbReference type="SAM" id="MobiDB-lite"/>
    </source>
</evidence>
<accession>A0ABT7G335</accession>
<keyword evidence="3" id="KW-1185">Reference proteome</keyword>
<sequence length="545" mass="61566">MGINALTDVRFLLTQESYASLREYLLNCHRAQWALHKDIAGFRYTAQLRLAASVAAVALRYVDNLPRKVRSGALLESGLPEHAVDAALQDVEPGSDLFSERQPFMQRPAKTPKGPKDNARALGPQQHPVKKLSPSMPPDEAETYWNLGVGALSSLPLETAVLELVTYHHMSMAGNNSYDGDKCQMGSPAMRYVGADYTATEVFIRGESDLATLLRLIPKQWVEGTGLPAWADRTCEQSLVDEGEMQIAHPLWSATWSSNAPACYWEGEELHGVRTGGIPEEWYRKSEMGTTKETRKQWWDTRNQDDPFYLYMPDEQGQLKVQRLDFGRDGTELAVEWTAEGKTGALLEPRLPRVLDRAPDEVPVVFVRHYIAGTASSPNIRASEIFETNQNLWAFAIDPWLRRDVQTQAKYIQQLNAAVRSPFGRKSNSTAASVYLDDLADRRGDIEQAFWRKIRAVYVDILQEIRQYYQSSDQNHQVSGDEPSPFVLPDNLIERCVHAGLEAFDEVVNPHSLQEPARIAFVRSNLQRRLWGISNKHRNTSQEKS</sequence>
<name>A0ABT7G335_9CORY</name>
<dbReference type="RefSeq" id="WP_284575773.1">
    <property type="nucleotide sequence ID" value="NZ_JASNVE010000001.1"/>
</dbReference>